<dbReference type="Proteomes" id="UP000199058">
    <property type="component" value="Unassembled WGS sequence"/>
</dbReference>
<organism evidence="2 3">
    <name type="scientific">Marinospirillum celere</name>
    <dbReference type="NCBI Taxonomy" id="1122252"/>
    <lineage>
        <taxon>Bacteria</taxon>
        <taxon>Pseudomonadati</taxon>
        <taxon>Pseudomonadota</taxon>
        <taxon>Gammaproteobacteria</taxon>
        <taxon>Oceanospirillales</taxon>
        <taxon>Oceanospirillaceae</taxon>
        <taxon>Marinospirillum</taxon>
    </lineage>
</organism>
<feature type="domain" description="NAD-dependent epimerase/dehydratase" evidence="1">
    <location>
        <begin position="4"/>
        <end position="209"/>
    </location>
</feature>
<reference evidence="2 3" key="1">
    <citation type="submission" date="2016-10" db="EMBL/GenBank/DDBJ databases">
        <authorList>
            <person name="de Groot N.N."/>
        </authorList>
    </citation>
    <scope>NUCLEOTIDE SEQUENCE [LARGE SCALE GENOMIC DNA]</scope>
    <source>
        <strain evidence="2 3">DSM 18438</strain>
    </source>
</reference>
<proteinExistence type="predicted"/>
<evidence type="ECO:0000313" key="2">
    <source>
        <dbReference type="EMBL" id="SFB83815.1"/>
    </source>
</evidence>
<evidence type="ECO:0000259" key="1">
    <source>
        <dbReference type="Pfam" id="PF01370"/>
    </source>
</evidence>
<dbReference type="OrthoDB" id="9803010at2"/>
<evidence type="ECO:0000313" key="3">
    <source>
        <dbReference type="Proteomes" id="UP000199058"/>
    </source>
</evidence>
<dbReference type="EMBL" id="FOLH01000001">
    <property type="protein sequence ID" value="SFB83815.1"/>
    <property type="molecule type" value="Genomic_DNA"/>
</dbReference>
<dbReference type="PANTHER" id="PTHR43245">
    <property type="entry name" value="BIFUNCTIONAL POLYMYXIN RESISTANCE PROTEIN ARNA"/>
    <property type="match status" value="1"/>
</dbReference>
<keyword evidence="3" id="KW-1185">Reference proteome</keyword>
<dbReference type="InterPro" id="IPR036291">
    <property type="entry name" value="NAD(P)-bd_dom_sf"/>
</dbReference>
<sequence>MLALVGGSGFIGTRLALRLAAGEQAFSIQDKVLGTAYPELTCPVDVRDIGALRSALRGAECIVNLAAEHLDNVQPTSLYYDVNVGGAENLCAVAEELGIQRIVFTSSVAVYGFAPANTDESGEINPFHDYGKSKWQAEEVFRQWQVKDAANRSLVIVRPTVVFGEGNRGNVYNLLKQIASGRFVMLGEGTNVKSMAYVENVAAFLEFSLGFGPGIHTYNYVDKPDMDMNTLVSQVRATLGRGQGVGVRLPYSLGLLAGYGFDVLARLSGRKLPVSSLRVKKFCSTTQFASSVELTGFQAPVGLKDGLERTLRKL</sequence>
<dbReference type="SUPFAM" id="SSF51735">
    <property type="entry name" value="NAD(P)-binding Rossmann-fold domains"/>
    <property type="match status" value="1"/>
</dbReference>
<protein>
    <submittedName>
        <fullName evidence="2">Nucleoside-diphosphate-sugar epimerase</fullName>
    </submittedName>
</protein>
<dbReference type="RefSeq" id="WP_091958516.1">
    <property type="nucleotide sequence ID" value="NZ_FOLH01000001.1"/>
</dbReference>
<dbReference type="Gene3D" id="3.40.50.720">
    <property type="entry name" value="NAD(P)-binding Rossmann-like Domain"/>
    <property type="match status" value="1"/>
</dbReference>
<dbReference type="InterPro" id="IPR001509">
    <property type="entry name" value="Epimerase_deHydtase"/>
</dbReference>
<dbReference type="STRING" id="1122252.SAMN05660443_0457"/>
<name>A0A1I1E9K4_9GAMM</name>
<dbReference type="AlphaFoldDB" id="A0A1I1E9K4"/>
<dbReference type="PANTHER" id="PTHR43245:SF13">
    <property type="entry name" value="UDP-D-APIOSE_UDP-D-XYLOSE SYNTHASE 2"/>
    <property type="match status" value="1"/>
</dbReference>
<gene>
    <name evidence="2" type="ORF">SAMN05660443_0457</name>
</gene>
<dbReference type="InterPro" id="IPR050177">
    <property type="entry name" value="Lipid_A_modif_metabolic_enz"/>
</dbReference>
<accession>A0A1I1E9K4</accession>
<dbReference type="Pfam" id="PF01370">
    <property type="entry name" value="Epimerase"/>
    <property type="match status" value="1"/>
</dbReference>